<evidence type="ECO:0000256" key="2">
    <source>
        <dbReference type="ARBA" id="ARBA00023163"/>
    </source>
</evidence>
<evidence type="ECO:0000256" key="1">
    <source>
        <dbReference type="ARBA" id="ARBA00023015"/>
    </source>
</evidence>
<keyword evidence="1 4" id="KW-0805">Transcription regulation</keyword>
<reference evidence="6" key="2">
    <citation type="submission" date="2021-01" db="UniProtKB">
        <authorList>
            <consortium name="EnsemblPlants"/>
        </authorList>
    </citation>
    <scope>IDENTIFICATION</scope>
</reference>
<name>A0A7N2MWN3_QUELO</name>
<sequence length="294" mass="33541">MESIAAADVSLPDTPDTEIVRIPRSNDPYSIFSLFPPAKSSTGGTPSSNERLPLPHFSPSIPSFFPPENSPSISLSPQTKNFSPYSIPSFFPPNHSQPNSSARSEDGFGISIPSIFQPNYSYSPSIESPRHHQQFTESHCQKPNITRWRRIKFYVFDNERIFPQQVEAEFEQAQERWTYAIYWEFSRPSDSPLWGSFSPVKGFYNVEDHKFNNKALTLSFFQFMESWSNIIFGSVLSQVFSTSSPIWVVGKDCLKGSKYYRAREGRQYGLKTMCWIRVADGVMEFGSTELIHPP</sequence>
<evidence type="ECO:0000259" key="5">
    <source>
        <dbReference type="Pfam" id="PF14215"/>
    </source>
</evidence>
<dbReference type="GO" id="GO:0000976">
    <property type="term" value="F:transcription cis-regulatory region binding"/>
    <property type="evidence" value="ECO:0007669"/>
    <property type="project" value="TreeGrafter"/>
</dbReference>
<dbReference type="EnsemblPlants" id="QL11p016183:mrna">
    <property type="protein sequence ID" value="QL11p016183:mrna:CDS:1"/>
    <property type="gene ID" value="QL11p016183"/>
</dbReference>
<comment type="subcellular location">
    <subcellularLocation>
        <location evidence="4">Nucleus</location>
    </subcellularLocation>
</comment>
<evidence type="ECO:0000313" key="7">
    <source>
        <dbReference type="Proteomes" id="UP000594261"/>
    </source>
</evidence>
<dbReference type="GO" id="GO:0003700">
    <property type="term" value="F:DNA-binding transcription factor activity"/>
    <property type="evidence" value="ECO:0007669"/>
    <property type="project" value="InterPro"/>
</dbReference>
<dbReference type="Proteomes" id="UP000594261">
    <property type="component" value="Chromosome 11"/>
</dbReference>
<dbReference type="EMBL" id="LRBV02000011">
    <property type="status" value="NOT_ANNOTATED_CDS"/>
    <property type="molecule type" value="Genomic_DNA"/>
</dbReference>
<keyword evidence="2 4" id="KW-0804">Transcription</keyword>
<feature type="domain" description="Transcription factor MYC/MYB N-terminal" evidence="5">
    <location>
        <begin position="219"/>
        <end position="292"/>
    </location>
</feature>
<proteinExistence type="predicted"/>
<dbReference type="PANTHER" id="PTHR11514">
    <property type="entry name" value="MYC"/>
    <property type="match status" value="1"/>
</dbReference>
<dbReference type="InterPro" id="IPR045084">
    <property type="entry name" value="AIB/MYC-like"/>
</dbReference>
<evidence type="ECO:0000256" key="3">
    <source>
        <dbReference type="ARBA" id="ARBA00023242"/>
    </source>
</evidence>
<dbReference type="Gramene" id="QL11p016183:mrna">
    <property type="protein sequence ID" value="QL11p016183:mrna:CDS:1"/>
    <property type="gene ID" value="QL11p016183"/>
</dbReference>
<evidence type="ECO:0000313" key="6">
    <source>
        <dbReference type="EnsemblPlants" id="QL11p016183:mrna:CDS:1"/>
    </source>
</evidence>
<accession>A0A7N2MWN3</accession>
<evidence type="ECO:0000256" key="4">
    <source>
        <dbReference type="RuleBase" id="RU369104"/>
    </source>
</evidence>
<dbReference type="AlphaFoldDB" id="A0A7N2MWN3"/>
<protein>
    <recommendedName>
        <fullName evidence="4">Transcription factor</fullName>
        <shortName evidence="4">bHLH transcription factor</shortName>
    </recommendedName>
    <alternativeName>
        <fullName evidence="4">Basic helix-loop-helix protein</fullName>
    </alternativeName>
</protein>
<dbReference type="Pfam" id="PF14215">
    <property type="entry name" value="bHLH-MYC_N"/>
    <property type="match status" value="1"/>
</dbReference>
<keyword evidence="7" id="KW-1185">Reference proteome</keyword>
<dbReference type="PANTHER" id="PTHR11514:SF43">
    <property type="entry name" value="TRANSCRIPTION FACTOR MYC2"/>
    <property type="match status" value="1"/>
</dbReference>
<dbReference type="InterPro" id="IPR025610">
    <property type="entry name" value="MYC/MYB_N"/>
</dbReference>
<dbReference type="GO" id="GO:0005634">
    <property type="term" value="C:nucleus"/>
    <property type="evidence" value="ECO:0007669"/>
    <property type="project" value="UniProtKB-SubCell"/>
</dbReference>
<dbReference type="InParanoid" id="A0A7N2MWN3"/>
<organism evidence="6 7">
    <name type="scientific">Quercus lobata</name>
    <name type="common">Valley oak</name>
    <dbReference type="NCBI Taxonomy" id="97700"/>
    <lineage>
        <taxon>Eukaryota</taxon>
        <taxon>Viridiplantae</taxon>
        <taxon>Streptophyta</taxon>
        <taxon>Embryophyta</taxon>
        <taxon>Tracheophyta</taxon>
        <taxon>Spermatophyta</taxon>
        <taxon>Magnoliopsida</taxon>
        <taxon>eudicotyledons</taxon>
        <taxon>Gunneridae</taxon>
        <taxon>Pentapetalae</taxon>
        <taxon>rosids</taxon>
        <taxon>fabids</taxon>
        <taxon>Fagales</taxon>
        <taxon>Fagaceae</taxon>
        <taxon>Quercus</taxon>
    </lineage>
</organism>
<keyword evidence="3 4" id="KW-0539">Nucleus</keyword>
<reference evidence="6 7" key="1">
    <citation type="journal article" date="2016" name="G3 (Bethesda)">
        <title>First Draft Assembly and Annotation of the Genome of a California Endemic Oak Quercus lobata Nee (Fagaceae).</title>
        <authorList>
            <person name="Sork V.L."/>
            <person name="Fitz-Gibbon S.T."/>
            <person name="Puiu D."/>
            <person name="Crepeau M."/>
            <person name="Gugger P.F."/>
            <person name="Sherman R."/>
            <person name="Stevens K."/>
            <person name="Langley C.H."/>
            <person name="Pellegrini M."/>
            <person name="Salzberg S.L."/>
        </authorList>
    </citation>
    <scope>NUCLEOTIDE SEQUENCE [LARGE SCALE GENOMIC DNA]</scope>
    <source>
        <strain evidence="6 7">cv. SW786</strain>
    </source>
</reference>